<evidence type="ECO:0000313" key="4">
    <source>
        <dbReference type="Proteomes" id="UP000295621"/>
    </source>
</evidence>
<comment type="caution">
    <text evidence="3">The sequence shown here is derived from an EMBL/GenBank/DDBJ whole genome shotgun (WGS) entry which is preliminary data.</text>
</comment>
<dbReference type="InterPro" id="IPR021202">
    <property type="entry name" value="Rv3654c-like"/>
</dbReference>
<feature type="transmembrane region" description="Helical" evidence="2">
    <location>
        <begin position="36"/>
        <end position="57"/>
    </location>
</feature>
<name>A0A4R4RAE1_9ACTN</name>
<keyword evidence="2" id="KW-0472">Membrane</keyword>
<organism evidence="3 4">
    <name type="scientific">Jiangella ureilytica</name>
    <dbReference type="NCBI Taxonomy" id="2530374"/>
    <lineage>
        <taxon>Bacteria</taxon>
        <taxon>Bacillati</taxon>
        <taxon>Actinomycetota</taxon>
        <taxon>Actinomycetes</taxon>
        <taxon>Jiangellales</taxon>
        <taxon>Jiangellaceae</taxon>
        <taxon>Jiangella</taxon>
    </lineage>
</organism>
<dbReference type="NCBIfam" id="TIGR03816">
    <property type="entry name" value="tadE_like_DECH"/>
    <property type="match status" value="1"/>
</dbReference>
<dbReference type="AlphaFoldDB" id="A0A4R4RAE1"/>
<protein>
    <submittedName>
        <fullName evidence="3">Uncharacterized protein</fullName>
    </submittedName>
</protein>
<gene>
    <name evidence="3" type="ORF">E1212_28620</name>
</gene>
<keyword evidence="2" id="KW-1133">Transmembrane helix</keyword>
<evidence type="ECO:0000256" key="2">
    <source>
        <dbReference type="SAM" id="Phobius"/>
    </source>
</evidence>
<evidence type="ECO:0000313" key="3">
    <source>
        <dbReference type="EMBL" id="TDC45629.1"/>
    </source>
</evidence>
<accession>A0A4R4RAE1</accession>
<dbReference type="EMBL" id="SMKL01000128">
    <property type="protein sequence ID" value="TDC45629.1"/>
    <property type="molecule type" value="Genomic_DNA"/>
</dbReference>
<feature type="region of interest" description="Disordered" evidence="1">
    <location>
        <begin position="1"/>
        <end position="27"/>
    </location>
</feature>
<dbReference type="Proteomes" id="UP000295621">
    <property type="component" value="Unassembled WGS sequence"/>
</dbReference>
<reference evidence="3 4" key="1">
    <citation type="submission" date="2019-02" db="EMBL/GenBank/DDBJ databases">
        <title>Draft genome sequences of novel Actinobacteria.</title>
        <authorList>
            <person name="Sahin N."/>
            <person name="Ay H."/>
            <person name="Saygin H."/>
        </authorList>
    </citation>
    <scope>NUCLEOTIDE SEQUENCE [LARGE SCALE GENOMIC DNA]</scope>
    <source>
        <strain evidence="3 4">KC603</strain>
    </source>
</reference>
<evidence type="ECO:0000256" key="1">
    <source>
        <dbReference type="SAM" id="MobiDB-lite"/>
    </source>
</evidence>
<sequence length="142" mass="14339">MGRHPSGADGVGSLGRAGRGRMTTARRRGERGAGTVLILAIALVVMVAVQAVAVLAAGQTARHRAAAAADLAALAVAHRLASGAADPCADAGRIARANGADLRDCIVDGVEVEVQVRVETASALPWLPAQERRARAGPPRAG</sequence>
<keyword evidence="2" id="KW-0812">Transmembrane</keyword>
<proteinExistence type="predicted"/>
<keyword evidence="4" id="KW-1185">Reference proteome</keyword>